<dbReference type="EMBL" id="CP039381">
    <property type="protein sequence ID" value="QCT06331.1"/>
    <property type="molecule type" value="Genomic_DNA"/>
</dbReference>
<feature type="domain" description="N-acetyltransferase" evidence="1">
    <location>
        <begin position="17"/>
        <end position="151"/>
    </location>
</feature>
<dbReference type="SUPFAM" id="SSF55729">
    <property type="entry name" value="Acyl-CoA N-acyltransferases (Nat)"/>
    <property type="match status" value="1"/>
</dbReference>
<reference evidence="2 3" key="1">
    <citation type="submission" date="2019-04" db="EMBL/GenBank/DDBJ databases">
        <authorList>
            <person name="Embree M."/>
            <person name="Gaffney J.R."/>
        </authorList>
    </citation>
    <scope>NUCLEOTIDE SEQUENCE [LARGE SCALE GENOMIC DNA]</scope>
    <source>
        <strain evidence="2 3">JE7A12</strain>
    </source>
</reference>
<dbReference type="PANTHER" id="PTHR43233">
    <property type="entry name" value="FAMILY N-ACETYLTRANSFERASE, PUTATIVE (AFU_ORTHOLOGUE AFUA_6G03350)-RELATED"/>
    <property type="match status" value="1"/>
</dbReference>
<evidence type="ECO:0000313" key="2">
    <source>
        <dbReference type="EMBL" id="QCT06331.1"/>
    </source>
</evidence>
<keyword evidence="3" id="KW-1185">Reference proteome</keyword>
<dbReference type="Gene3D" id="3.40.630.30">
    <property type="match status" value="1"/>
</dbReference>
<protein>
    <submittedName>
        <fullName evidence="2">GNAT family N-acetyltransferase</fullName>
    </submittedName>
</protein>
<dbReference type="PROSITE" id="PS51186">
    <property type="entry name" value="GNAT"/>
    <property type="match status" value="1"/>
</dbReference>
<dbReference type="GO" id="GO:0016747">
    <property type="term" value="F:acyltransferase activity, transferring groups other than amino-acyl groups"/>
    <property type="evidence" value="ECO:0007669"/>
    <property type="project" value="InterPro"/>
</dbReference>
<dbReference type="InterPro" id="IPR053144">
    <property type="entry name" value="Acetyltransferase_Butenolide"/>
</dbReference>
<dbReference type="InterPro" id="IPR000182">
    <property type="entry name" value="GNAT_dom"/>
</dbReference>
<proteinExistence type="predicted"/>
<dbReference type="Pfam" id="PF13673">
    <property type="entry name" value="Acetyltransf_10"/>
    <property type="match status" value="1"/>
</dbReference>
<gene>
    <name evidence="2" type="ORF">E5Z56_02750</name>
</gene>
<accession>A0A4P8XTM8</accession>
<dbReference type="Proteomes" id="UP000301475">
    <property type="component" value="Chromosome"/>
</dbReference>
<dbReference type="AlphaFoldDB" id="A0A4P8XTM8"/>
<evidence type="ECO:0000259" key="1">
    <source>
        <dbReference type="PROSITE" id="PS51186"/>
    </source>
</evidence>
<keyword evidence="2" id="KW-0808">Transferase</keyword>
<sequence length="151" mass="17858">MRKENNFVQWGRKMKNVVVDKLTADNVYELYLSVDWSGLYKSQIQQKLANTNHTFTIYEGNRLVGMARIVGNTHTVCYLKDFIIKPEYQHEGYGNFLMNFILNYIKEHNSKDKHSKVCVFSSKGKEKFYEKCGFRFVSGKHSHEELYQIRV</sequence>
<name>A0A4P8XTM8_9FIRM</name>
<dbReference type="KEGG" id="ruj:E5Z56_02750"/>
<dbReference type="OrthoDB" id="9775804at2"/>
<dbReference type="CDD" id="cd04301">
    <property type="entry name" value="NAT_SF"/>
    <property type="match status" value="1"/>
</dbReference>
<evidence type="ECO:0000313" key="3">
    <source>
        <dbReference type="Proteomes" id="UP000301475"/>
    </source>
</evidence>
<dbReference type="PANTHER" id="PTHR43233:SF1">
    <property type="entry name" value="FAMILY N-ACETYLTRANSFERASE, PUTATIVE (AFU_ORTHOLOGUE AFUA_6G03350)-RELATED"/>
    <property type="match status" value="1"/>
</dbReference>
<organism evidence="2 3">
    <name type="scientific">Ruminococcus bovis</name>
    <dbReference type="NCBI Taxonomy" id="2564099"/>
    <lineage>
        <taxon>Bacteria</taxon>
        <taxon>Bacillati</taxon>
        <taxon>Bacillota</taxon>
        <taxon>Clostridia</taxon>
        <taxon>Eubacteriales</taxon>
        <taxon>Oscillospiraceae</taxon>
        <taxon>Ruminococcus</taxon>
    </lineage>
</organism>
<dbReference type="InterPro" id="IPR016181">
    <property type="entry name" value="Acyl_CoA_acyltransferase"/>
</dbReference>